<dbReference type="EMBL" id="BNCJ01000013">
    <property type="protein sequence ID" value="GHF62411.1"/>
    <property type="molecule type" value="Genomic_DNA"/>
</dbReference>
<keyword evidence="8 10" id="KW-0472">Membrane</keyword>
<dbReference type="InterPro" id="IPR001851">
    <property type="entry name" value="ABC_transp_permease"/>
</dbReference>
<dbReference type="Pfam" id="PF02653">
    <property type="entry name" value="BPD_transp_2"/>
    <property type="match status" value="1"/>
</dbReference>
<dbReference type="GO" id="GO:0015192">
    <property type="term" value="F:L-phenylalanine transmembrane transporter activity"/>
    <property type="evidence" value="ECO:0007669"/>
    <property type="project" value="TreeGrafter"/>
</dbReference>
<dbReference type="GO" id="GO:0015808">
    <property type="term" value="P:L-alanine transport"/>
    <property type="evidence" value="ECO:0007669"/>
    <property type="project" value="TreeGrafter"/>
</dbReference>
<dbReference type="GO" id="GO:1903806">
    <property type="term" value="P:L-isoleucine import across plasma membrane"/>
    <property type="evidence" value="ECO:0007669"/>
    <property type="project" value="TreeGrafter"/>
</dbReference>
<dbReference type="Proteomes" id="UP000626220">
    <property type="component" value="Unassembled WGS sequence"/>
</dbReference>
<accession>A0A8J3H0U2</accession>
<dbReference type="InterPro" id="IPR052157">
    <property type="entry name" value="BCAA_transport_permease"/>
</dbReference>
<name>A0A8J3H0U2_9RHOB</name>
<dbReference type="CDD" id="cd06582">
    <property type="entry name" value="TM_PBP1_LivH_like"/>
    <property type="match status" value="1"/>
</dbReference>
<feature type="transmembrane region" description="Helical" evidence="10">
    <location>
        <begin position="224"/>
        <end position="252"/>
    </location>
</feature>
<comment type="caution">
    <text evidence="11">The sequence shown here is derived from an EMBL/GenBank/DDBJ whole genome shotgun (WGS) entry which is preliminary data.</text>
</comment>
<dbReference type="RefSeq" id="WP_189681620.1">
    <property type="nucleotide sequence ID" value="NZ_BNCJ01000013.1"/>
</dbReference>
<keyword evidence="12" id="KW-1185">Reference proteome</keyword>
<feature type="transmembrane region" description="Helical" evidence="10">
    <location>
        <begin position="259"/>
        <end position="279"/>
    </location>
</feature>
<dbReference type="GO" id="GO:0015190">
    <property type="term" value="F:L-leucine transmembrane transporter activity"/>
    <property type="evidence" value="ECO:0007669"/>
    <property type="project" value="TreeGrafter"/>
</dbReference>
<feature type="transmembrane region" description="Helical" evidence="10">
    <location>
        <begin position="140"/>
        <end position="160"/>
    </location>
</feature>
<evidence type="ECO:0000256" key="6">
    <source>
        <dbReference type="ARBA" id="ARBA00022970"/>
    </source>
</evidence>
<evidence type="ECO:0000256" key="10">
    <source>
        <dbReference type="SAM" id="Phobius"/>
    </source>
</evidence>
<evidence type="ECO:0000256" key="7">
    <source>
        <dbReference type="ARBA" id="ARBA00022989"/>
    </source>
</evidence>
<organism evidence="11 12">
    <name type="scientific">Seohaeicola zhoushanensis</name>
    <dbReference type="NCBI Taxonomy" id="1569283"/>
    <lineage>
        <taxon>Bacteria</taxon>
        <taxon>Pseudomonadati</taxon>
        <taxon>Pseudomonadota</taxon>
        <taxon>Alphaproteobacteria</taxon>
        <taxon>Rhodobacterales</taxon>
        <taxon>Roseobacteraceae</taxon>
        <taxon>Seohaeicola</taxon>
    </lineage>
</organism>
<evidence type="ECO:0000256" key="2">
    <source>
        <dbReference type="ARBA" id="ARBA00022448"/>
    </source>
</evidence>
<dbReference type="PANTHER" id="PTHR11795:SF371">
    <property type="entry name" value="HIGH-AFFINITY BRANCHED-CHAIN AMINO ACID TRANSPORT SYSTEM PERMEASE PROTEIN LIVH"/>
    <property type="match status" value="1"/>
</dbReference>
<proteinExistence type="inferred from homology"/>
<keyword evidence="3" id="KW-1003">Cell membrane</keyword>
<dbReference type="PANTHER" id="PTHR11795">
    <property type="entry name" value="BRANCHED-CHAIN AMINO ACID TRANSPORT SYSTEM PERMEASE PROTEIN LIVH"/>
    <property type="match status" value="1"/>
</dbReference>
<keyword evidence="4" id="KW-0997">Cell inner membrane</keyword>
<gene>
    <name evidence="11" type="ORF">GCM10017056_37220</name>
</gene>
<keyword evidence="5 10" id="KW-0812">Transmembrane</keyword>
<dbReference type="GO" id="GO:0005304">
    <property type="term" value="F:L-valine transmembrane transporter activity"/>
    <property type="evidence" value="ECO:0007669"/>
    <property type="project" value="TreeGrafter"/>
</dbReference>
<sequence length="298" mass="31635">MLAQQLLNGVVVGSVYGLFALGFTLLFGVNHIMNMAHGAVFMWGAFAGLFAVTMFDLPFAAALVIGAVAGGLLSVVLDWVAFRPLRKRNAPEFSAIVSSIGANLILLSLAQQMTATRVMRFPFDTFPIRFYEILGVRVQLLQLVIMAVVILTVVGLVWYLQRTNAGRQIRAVAYSEGTSRLLGINPFSINFQVFFLSGALAGVAGVLIGLVFNSVHFMMGEPLLLRAFVVIILGGLGSIPGALIAGLLIGIVQVLTVSYLSAGMADVVVFSLLFLVLLARPTGLFGSASGGAARVARQ</sequence>
<feature type="transmembrane region" description="Helical" evidence="10">
    <location>
        <begin position="189"/>
        <end position="212"/>
    </location>
</feature>
<keyword evidence="6" id="KW-0029">Amino-acid transport</keyword>
<feature type="transmembrane region" description="Helical" evidence="10">
    <location>
        <begin position="61"/>
        <end position="81"/>
    </location>
</feature>
<evidence type="ECO:0000256" key="1">
    <source>
        <dbReference type="ARBA" id="ARBA00004651"/>
    </source>
</evidence>
<evidence type="ECO:0000256" key="3">
    <source>
        <dbReference type="ARBA" id="ARBA00022475"/>
    </source>
</evidence>
<keyword evidence="2" id="KW-0813">Transport</keyword>
<comment type="subcellular location">
    <subcellularLocation>
        <location evidence="1">Cell membrane</location>
        <topology evidence="1">Multi-pass membrane protein</topology>
    </subcellularLocation>
</comment>
<evidence type="ECO:0000256" key="9">
    <source>
        <dbReference type="ARBA" id="ARBA00037998"/>
    </source>
</evidence>
<feature type="transmembrane region" description="Helical" evidence="10">
    <location>
        <begin position="93"/>
        <end position="113"/>
    </location>
</feature>
<dbReference type="GO" id="GO:0015188">
    <property type="term" value="F:L-isoleucine transmembrane transporter activity"/>
    <property type="evidence" value="ECO:0007669"/>
    <property type="project" value="TreeGrafter"/>
</dbReference>
<reference evidence="11" key="1">
    <citation type="journal article" date="2014" name="Int. J. Syst. Evol. Microbiol.">
        <title>Complete genome sequence of Corynebacterium casei LMG S-19264T (=DSM 44701T), isolated from a smear-ripened cheese.</title>
        <authorList>
            <consortium name="US DOE Joint Genome Institute (JGI-PGF)"/>
            <person name="Walter F."/>
            <person name="Albersmeier A."/>
            <person name="Kalinowski J."/>
            <person name="Ruckert C."/>
        </authorList>
    </citation>
    <scope>NUCLEOTIDE SEQUENCE</scope>
    <source>
        <strain evidence="11">KCTC 42650</strain>
    </source>
</reference>
<dbReference type="GO" id="GO:0042941">
    <property type="term" value="P:D-alanine transmembrane transport"/>
    <property type="evidence" value="ECO:0007669"/>
    <property type="project" value="TreeGrafter"/>
</dbReference>
<reference evidence="11" key="2">
    <citation type="submission" date="2020-09" db="EMBL/GenBank/DDBJ databases">
        <authorList>
            <person name="Sun Q."/>
            <person name="Kim S."/>
        </authorList>
    </citation>
    <scope>NUCLEOTIDE SEQUENCE</scope>
    <source>
        <strain evidence="11">KCTC 42650</strain>
    </source>
</reference>
<feature type="transmembrane region" description="Helical" evidence="10">
    <location>
        <begin position="36"/>
        <end position="55"/>
    </location>
</feature>
<dbReference type="AlphaFoldDB" id="A0A8J3H0U2"/>
<keyword evidence="7 10" id="KW-1133">Transmembrane helix</keyword>
<feature type="transmembrane region" description="Helical" evidence="10">
    <location>
        <begin position="6"/>
        <end position="29"/>
    </location>
</feature>
<evidence type="ECO:0000313" key="12">
    <source>
        <dbReference type="Proteomes" id="UP000626220"/>
    </source>
</evidence>
<evidence type="ECO:0000256" key="8">
    <source>
        <dbReference type="ARBA" id="ARBA00023136"/>
    </source>
</evidence>
<evidence type="ECO:0000256" key="5">
    <source>
        <dbReference type="ARBA" id="ARBA00022692"/>
    </source>
</evidence>
<comment type="similarity">
    <text evidence="9">Belongs to the binding-protein-dependent transport system permease family. LivHM subfamily.</text>
</comment>
<evidence type="ECO:0000313" key="11">
    <source>
        <dbReference type="EMBL" id="GHF62411.1"/>
    </source>
</evidence>
<protein>
    <submittedName>
        <fullName evidence="11">Branched-chain amino acid ABC transporter permease</fullName>
    </submittedName>
</protein>
<dbReference type="GO" id="GO:0005886">
    <property type="term" value="C:plasma membrane"/>
    <property type="evidence" value="ECO:0007669"/>
    <property type="project" value="UniProtKB-SubCell"/>
</dbReference>
<evidence type="ECO:0000256" key="4">
    <source>
        <dbReference type="ARBA" id="ARBA00022519"/>
    </source>
</evidence>